<dbReference type="EMBL" id="BAAATE010000007">
    <property type="protein sequence ID" value="GAA2661310.1"/>
    <property type="molecule type" value="Genomic_DNA"/>
</dbReference>
<evidence type="ECO:0000313" key="3">
    <source>
        <dbReference type="Proteomes" id="UP001501666"/>
    </source>
</evidence>
<organism evidence="2 3">
    <name type="scientific">Nonomuraea recticatena</name>
    <dbReference type="NCBI Taxonomy" id="46178"/>
    <lineage>
        <taxon>Bacteria</taxon>
        <taxon>Bacillati</taxon>
        <taxon>Actinomycetota</taxon>
        <taxon>Actinomycetes</taxon>
        <taxon>Streptosporangiales</taxon>
        <taxon>Streptosporangiaceae</taxon>
        <taxon>Nonomuraea</taxon>
    </lineage>
</organism>
<evidence type="ECO:0000313" key="2">
    <source>
        <dbReference type="EMBL" id="GAA2661310.1"/>
    </source>
</evidence>
<protein>
    <recommendedName>
        <fullName evidence="4">Spore-associated protein A</fullName>
    </recommendedName>
</protein>
<feature type="signal peptide" evidence="1">
    <location>
        <begin position="1"/>
        <end position="24"/>
    </location>
</feature>
<gene>
    <name evidence="2" type="ORF">GCM10010412_034270</name>
</gene>
<name>A0ABN3RUQ3_9ACTN</name>
<sequence length="148" mass="15557">MIKSVLAATLALGGILVAPAAANAAGYTPEGICGKGFAVVNRAPVGSWGTVYLLYNRRNGLNCAVTIKSKHTGVSTRTSVVLEVARPFANNTPPYTEKAEDSNRYKFYAGPVKLQGKGMCVRFSGAIANRPTKAQFARGGNGRFTNCG</sequence>
<keyword evidence="1" id="KW-0732">Signal</keyword>
<evidence type="ECO:0000256" key="1">
    <source>
        <dbReference type="SAM" id="SignalP"/>
    </source>
</evidence>
<proteinExistence type="predicted"/>
<evidence type="ECO:0008006" key="4">
    <source>
        <dbReference type="Google" id="ProtNLM"/>
    </source>
</evidence>
<dbReference type="RefSeq" id="WP_346147487.1">
    <property type="nucleotide sequence ID" value="NZ_BAAATE010000007.1"/>
</dbReference>
<dbReference type="Proteomes" id="UP001501666">
    <property type="component" value="Unassembled WGS sequence"/>
</dbReference>
<keyword evidence="3" id="KW-1185">Reference proteome</keyword>
<comment type="caution">
    <text evidence="2">The sequence shown here is derived from an EMBL/GenBank/DDBJ whole genome shotgun (WGS) entry which is preliminary data.</text>
</comment>
<accession>A0ABN3RUQ3</accession>
<feature type="chain" id="PRO_5045469725" description="Spore-associated protein A" evidence="1">
    <location>
        <begin position="25"/>
        <end position="148"/>
    </location>
</feature>
<reference evidence="2 3" key="1">
    <citation type="journal article" date="2019" name="Int. J. Syst. Evol. Microbiol.">
        <title>The Global Catalogue of Microorganisms (GCM) 10K type strain sequencing project: providing services to taxonomists for standard genome sequencing and annotation.</title>
        <authorList>
            <consortium name="The Broad Institute Genomics Platform"/>
            <consortium name="The Broad Institute Genome Sequencing Center for Infectious Disease"/>
            <person name="Wu L."/>
            <person name="Ma J."/>
        </authorList>
    </citation>
    <scope>NUCLEOTIDE SEQUENCE [LARGE SCALE GENOMIC DNA]</scope>
    <source>
        <strain evidence="2 3">JCM 6835</strain>
    </source>
</reference>